<dbReference type="PROSITE" id="PS50192">
    <property type="entry name" value="T_SNARE"/>
    <property type="match status" value="1"/>
</dbReference>
<dbReference type="HOGENOM" id="CLU_000445_107_27_5"/>
<accession>F2J3K8</accession>
<evidence type="ECO:0000256" key="5">
    <source>
        <dbReference type="PROSITE-ProRule" id="PRU00284"/>
    </source>
</evidence>
<gene>
    <name evidence="8" type="ordered locus">SL003B_3723</name>
</gene>
<dbReference type="STRING" id="991905.SL003B_3723"/>
<dbReference type="GO" id="GO:0005886">
    <property type="term" value="C:plasma membrane"/>
    <property type="evidence" value="ECO:0007669"/>
    <property type="project" value="UniProtKB-SubCell"/>
</dbReference>
<keyword evidence="2" id="KW-0472">Membrane</keyword>
<reference evidence="8 9" key="1">
    <citation type="journal article" date="2011" name="J. Bacteriol.">
        <title>Complete genome sequence of Polymorphum gilvum SL003B-26A1T, a crude oil-degrading bacterium from oil-polluted saline soil.</title>
        <authorList>
            <person name="Li S.G."/>
            <person name="Tang Y.Q."/>
            <person name="Nie Y."/>
            <person name="Cai M."/>
            <person name="Wu X.L."/>
        </authorList>
    </citation>
    <scope>NUCLEOTIDE SEQUENCE [LARGE SCALE GENOMIC DNA]</scope>
    <source>
        <strain evidence="9">LMG 25793 / CGMCC 1.9160 / SL003B-26A1</strain>
    </source>
</reference>
<evidence type="ECO:0000313" key="9">
    <source>
        <dbReference type="Proteomes" id="UP000008130"/>
    </source>
</evidence>
<dbReference type="SMART" id="SM00283">
    <property type="entry name" value="MA"/>
    <property type="match status" value="1"/>
</dbReference>
<dbReference type="Gene3D" id="1.10.287.950">
    <property type="entry name" value="Methyl-accepting chemotaxis protein"/>
    <property type="match status" value="1"/>
</dbReference>
<sequence length="422" mass="44527">MVATVLALAGQGPTAAGLAAAAVIFLAYAAMMLLRTKRTIAHAVDVCSKVGWGDFEVRANDLMAQGDLGKLLIALNHLIDRTDAFMREAAASMSAIHENRYYRRIQPGGLAGAFLRGAQIMNTATETIQGRVGAFHHSTASFEAAVSEIAHNLEDYAGRMTGTAHEMENVASHNSERMATVAAAAGDASDNVRSASEATDRLSNSALEIGGQINRSATIARQAVEQVRQGQSKAHGLSASTEAISQIIALISDIADQTNLLALNATIEAARAGEMGRGFAVVANEVKTLAGQTAKATQEITASLAEVESSSREAVIAFDTVSETIAEIERITSVIAEASEEQSRATSEIAANVERTAHRTGEVSENVQRVTEGVRLTRDSAQTVLQSAHQVTETATQLTDTVARFIASLRRGPLEDRSSEAA</sequence>
<protein>
    <submittedName>
        <fullName evidence="8">Methyl-accepting chemotaxis sensory transducer</fullName>
    </submittedName>
</protein>
<dbReference type="PANTHER" id="PTHR32089">
    <property type="entry name" value="METHYL-ACCEPTING CHEMOTAXIS PROTEIN MCPB"/>
    <property type="match status" value="1"/>
</dbReference>
<dbReference type="Proteomes" id="UP000008130">
    <property type="component" value="Chromosome"/>
</dbReference>
<evidence type="ECO:0000256" key="1">
    <source>
        <dbReference type="ARBA" id="ARBA00004429"/>
    </source>
</evidence>
<dbReference type="AlphaFoldDB" id="F2J3K8"/>
<name>F2J3K8_POLGS</name>
<organism evidence="8 9">
    <name type="scientific">Polymorphum gilvum (strain LMG 25793 / CGMCC 1.9160 / SL003B-26A1)</name>
    <dbReference type="NCBI Taxonomy" id="991905"/>
    <lineage>
        <taxon>Bacteria</taxon>
        <taxon>Pseudomonadati</taxon>
        <taxon>Pseudomonadota</taxon>
        <taxon>Alphaproteobacteria</taxon>
        <taxon>Rhodobacterales</taxon>
        <taxon>Paracoccaceae</taxon>
        <taxon>Polymorphum</taxon>
    </lineage>
</organism>
<dbReference type="InterPro" id="IPR000727">
    <property type="entry name" value="T_SNARE_dom"/>
</dbReference>
<evidence type="ECO:0000256" key="3">
    <source>
        <dbReference type="ARBA" id="ARBA00023224"/>
    </source>
</evidence>
<keyword evidence="2" id="KW-1003">Cell membrane</keyword>
<feature type="domain" description="Methyl-accepting transducer" evidence="6">
    <location>
        <begin position="138"/>
        <end position="385"/>
    </location>
</feature>
<evidence type="ECO:0000259" key="7">
    <source>
        <dbReference type="PROSITE" id="PS50192"/>
    </source>
</evidence>
<evidence type="ECO:0000256" key="2">
    <source>
        <dbReference type="ARBA" id="ARBA00022519"/>
    </source>
</evidence>
<keyword evidence="2" id="KW-0997">Cell inner membrane</keyword>
<comment type="subcellular location">
    <subcellularLocation>
        <location evidence="1">Cell inner membrane</location>
        <topology evidence="1">Multi-pass membrane protein</topology>
    </subcellularLocation>
</comment>
<comment type="similarity">
    <text evidence="4">Belongs to the methyl-accepting chemotaxis (MCP) protein family.</text>
</comment>
<evidence type="ECO:0000259" key="6">
    <source>
        <dbReference type="PROSITE" id="PS50111"/>
    </source>
</evidence>
<dbReference type="Pfam" id="PF00015">
    <property type="entry name" value="MCPsignal"/>
    <property type="match status" value="1"/>
</dbReference>
<dbReference type="PROSITE" id="PS50111">
    <property type="entry name" value="CHEMOTAXIS_TRANSDUC_2"/>
    <property type="match status" value="1"/>
</dbReference>
<dbReference type="eggNOG" id="COG0840">
    <property type="taxonomic scope" value="Bacteria"/>
</dbReference>
<dbReference type="PANTHER" id="PTHR32089:SF112">
    <property type="entry name" value="LYSOZYME-LIKE PROTEIN-RELATED"/>
    <property type="match status" value="1"/>
</dbReference>
<proteinExistence type="inferred from homology"/>
<evidence type="ECO:0000256" key="4">
    <source>
        <dbReference type="ARBA" id="ARBA00029447"/>
    </source>
</evidence>
<feature type="domain" description="T-SNARE coiled-coil homology" evidence="7">
    <location>
        <begin position="308"/>
        <end position="370"/>
    </location>
</feature>
<dbReference type="GO" id="GO:0007165">
    <property type="term" value="P:signal transduction"/>
    <property type="evidence" value="ECO:0007669"/>
    <property type="project" value="UniProtKB-KW"/>
</dbReference>
<dbReference type="InterPro" id="IPR004089">
    <property type="entry name" value="MCPsignal_dom"/>
</dbReference>
<evidence type="ECO:0000313" key="8">
    <source>
        <dbReference type="EMBL" id="ADZ72144.1"/>
    </source>
</evidence>
<dbReference type="KEGG" id="pgv:SL003B_3723"/>
<dbReference type="EMBL" id="CP002568">
    <property type="protein sequence ID" value="ADZ72144.1"/>
    <property type="molecule type" value="Genomic_DNA"/>
</dbReference>
<keyword evidence="9" id="KW-1185">Reference proteome</keyword>
<keyword evidence="3 5" id="KW-0807">Transducer</keyword>
<dbReference type="SUPFAM" id="SSF58104">
    <property type="entry name" value="Methyl-accepting chemotaxis protein (MCP) signaling domain"/>
    <property type="match status" value="1"/>
</dbReference>